<gene>
    <name evidence="2" type="ORF">KI387_037164</name>
</gene>
<sequence length="68" mass="7589">DRDQTEVQTELARELSLSGKEGVRVKAIIPVDASDHHCSTNMGEEEKEAKKDETQVKSTEKVDTPHVQ</sequence>
<comment type="caution">
    <text evidence="2">The sequence shown here is derived from an EMBL/GenBank/DDBJ whole genome shotgun (WGS) entry which is preliminary data.</text>
</comment>
<dbReference type="EMBL" id="JAHRHJ020000007">
    <property type="protein sequence ID" value="KAH9309253.1"/>
    <property type="molecule type" value="Genomic_DNA"/>
</dbReference>
<reference evidence="2 3" key="1">
    <citation type="journal article" date="2021" name="Nat. Plants">
        <title>The Taxus genome provides insights into paclitaxel biosynthesis.</title>
        <authorList>
            <person name="Xiong X."/>
            <person name="Gou J."/>
            <person name="Liao Q."/>
            <person name="Li Y."/>
            <person name="Zhou Q."/>
            <person name="Bi G."/>
            <person name="Li C."/>
            <person name="Du R."/>
            <person name="Wang X."/>
            <person name="Sun T."/>
            <person name="Guo L."/>
            <person name="Liang H."/>
            <person name="Lu P."/>
            <person name="Wu Y."/>
            <person name="Zhang Z."/>
            <person name="Ro D.K."/>
            <person name="Shang Y."/>
            <person name="Huang S."/>
            <person name="Yan J."/>
        </authorList>
    </citation>
    <scope>NUCLEOTIDE SEQUENCE [LARGE SCALE GENOMIC DNA]</scope>
    <source>
        <strain evidence="2">Ta-2019</strain>
    </source>
</reference>
<protein>
    <submittedName>
        <fullName evidence="2">Uncharacterized protein</fullName>
    </submittedName>
</protein>
<dbReference type="Proteomes" id="UP000824469">
    <property type="component" value="Unassembled WGS sequence"/>
</dbReference>
<keyword evidence="3" id="KW-1185">Reference proteome</keyword>
<evidence type="ECO:0000313" key="2">
    <source>
        <dbReference type="EMBL" id="KAH9309253.1"/>
    </source>
</evidence>
<feature type="non-terminal residue" evidence="2">
    <location>
        <position position="1"/>
    </location>
</feature>
<evidence type="ECO:0000256" key="1">
    <source>
        <dbReference type="SAM" id="MobiDB-lite"/>
    </source>
</evidence>
<evidence type="ECO:0000313" key="3">
    <source>
        <dbReference type="Proteomes" id="UP000824469"/>
    </source>
</evidence>
<proteinExistence type="predicted"/>
<feature type="non-terminal residue" evidence="2">
    <location>
        <position position="68"/>
    </location>
</feature>
<name>A0AA38FUX9_TAXCH</name>
<organism evidence="2 3">
    <name type="scientific">Taxus chinensis</name>
    <name type="common">Chinese yew</name>
    <name type="synonym">Taxus wallichiana var. chinensis</name>
    <dbReference type="NCBI Taxonomy" id="29808"/>
    <lineage>
        <taxon>Eukaryota</taxon>
        <taxon>Viridiplantae</taxon>
        <taxon>Streptophyta</taxon>
        <taxon>Embryophyta</taxon>
        <taxon>Tracheophyta</taxon>
        <taxon>Spermatophyta</taxon>
        <taxon>Pinopsida</taxon>
        <taxon>Pinidae</taxon>
        <taxon>Conifers II</taxon>
        <taxon>Cupressales</taxon>
        <taxon>Taxaceae</taxon>
        <taxon>Taxus</taxon>
    </lineage>
</organism>
<feature type="compositionally biased region" description="Basic and acidic residues" evidence="1">
    <location>
        <begin position="47"/>
        <end position="68"/>
    </location>
</feature>
<dbReference type="AlphaFoldDB" id="A0AA38FUX9"/>
<feature type="region of interest" description="Disordered" evidence="1">
    <location>
        <begin position="33"/>
        <end position="68"/>
    </location>
</feature>
<accession>A0AA38FUX9</accession>